<proteinExistence type="predicted"/>
<evidence type="ECO:0000313" key="2">
    <source>
        <dbReference type="EMBL" id="TNN64467.1"/>
    </source>
</evidence>
<feature type="compositionally biased region" description="Basic and acidic residues" evidence="1">
    <location>
        <begin position="1"/>
        <end position="10"/>
    </location>
</feature>
<feature type="region of interest" description="Disordered" evidence="1">
    <location>
        <begin position="1"/>
        <end position="48"/>
    </location>
</feature>
<name>A0A4Z2HF17_9TELE</name>
<gene>
    <name evidence="2" type="ORF">EYF80_025318</name>
</gene>
<keyword evidence="3" id="KW-1185">Reference proteome</keyword>
<organism evidence="2 3">
    <name type="scientific">Liparis tanakae</name>
    <name type="common">Tanaka's snailfish</name>
    <dbReference type="NCBI Taxonomy" id="230148"/>
    <lineage>
        <taxon>Eukaryota</taxon>
        <taxon>Metazoa</taxon>
        <taxon>Chordata</taxon>
        <taxon>Craniata</taxon>
        <taxon>Vertebrata</taxon>
        <taxon>Euteleostomi</taxon>
        <taxon>Actinopterygii</taxon>
        <taxon>Neopterygii</taxon>
        <taxon>Teleostei</taxon>
        <taxon>Neoteleostei</taxon>
        <taxon>Acanthomorphata</taxon>
        <taxon>Eupercaria</taxon>
        <taxon>Perciformes</taxon>
        <taxon>Cottioidei</taxon>
        <taxon>Cottales</taxon>
        <taxon>Liparidae</taxon>
        <taxon>Liparis</taxon>
    </lineage>
</organism>
<evidence type="ECO:0000256" key="1">
    <source>
        <dbReference type="SAM" id="MobiDB-lite"/>
    </source>
</evidence>
<comment type="caution">
    <text evidence="2">The sequence shown here is derived from an EMBL/GenBank/DDBJ whole genome shotgun (WGS) entry which is preliminary data.</text>
</comment>
<sequence length="135" mass="14707">MDPCRDRPGDVPDPGLCPDSKLSVSKVVSHSSPTQPRCPTSECDSGDPVPFPPEVSGRLQTAMWSLMLGHVAKLDLVAVTHKSVKERPAGRRLCQEFSKWSPITQRITGSMLTSSNRQTAVTLLPPEGLKDEDEN</sequence>
<reference evidence="2 3" key="1">
    <citation type="submission" date="2019-03" db="EMBL/GenBank/DDBJ databases">
        <title>First draft genome of Liparis tanakae, snailfish: a comprehensive survey of snailfish specific genes.</title>
        <authorList>
            <person name="Kim W."/>
            <person name="Song I."/>
            <person name="Jeong J.-H."/>
            <person name="Kim D."/>
            <person name="Kim S."/>
            <person name="Ryu S."/>
            <person name="Song J.Y."/>
            <person name="Lee S.K."/>
        </authorList>
    </citation>
    <scope>NUCLEOTIDE SEQUENCE [LARGE SCALE GENOMIC DNA]</scope>
    <source>
        <tissue evidence="2">Muscle</tissue>
    </source>
</reference>
<dbReference type="EMBL" id="SRLO01000252">
    <property type="protein sequence ID" value="TNN64467.1"/>
    <property type="molecule type" value="Genomic_DNA"/>
</dbReference>
<accession>A0A4Z2HF17</accession>
<evidence type="ECO:0000313" key="3">
    <source>
        <dbReference type="Proteomes" id="UP000314294"/>
    </source>
</evidence>
<feature type="compositionally biased region" description="Low complexity" evidence="1">
    <location>
        <begin position="20"/>
        <end position="32"/>
    </location>
</feature>
<feature type="region of interest" description="Disordered" evidence="1">
    <location>
        <begin position="114"/>
        <end position="135"/>
    </location>
</feature>
<protein>
    <submittedName>
        <fullName evidence="2">Uncharacterized protein</fullName>
    </submittedName>
</protein>
<dbReference type="AlphaFoldDB" id="A0A4Z2HF17"/>
<dbReference type="Proteomes" id="UP000314294">
    <property type="component" value="Unassembled WGS sequence"/>
</dbReference>